<dbReference type="GO" id="GO:0003677">
    <property type="term" value="F:DNA binding"/>
    <property type="evidence" value="ECO:0007669"/>
    <property type="project" value="UniProtKB-UniRule"/>
</dbReference>
<protein>
    <submittedName>
        <fullName evidence="4">TetR/AcrR family transcriptional regulator</fullName>
    </submittedName>
</protein>
<keyword evidence="5" id="KW-1185">Reference proteome</keyword>
<dbReference type="Pfam" id="PF00440">
    <property type="entry name" value="TetR_N"/>
    <property type="match status" value="1"/>
</dbReference>
<evidence type="ECO:0000313" key="5">
    <source>
        <dbReference type="Proteomes" id="UP000267798"/>
    </source>
</evidence>
<dbReference type="InterPro" id="IPR039532">
    <property type="entry name" value="TetR_C_Firmicutes"/>
</dbReference>
<dbReference type="Gene3D" id="1.10.357.10">
    <property type="entry name" value="Tetracycline Repressor, domain 2"/>
    <property type="match status" value="1"/>
</dbReference>
<evidence type="ECO:0000313" key="4">
    <source>
        <dbReference type="EMBL" id="RJX37119.1"/>
    </source>
</evidence>
<dbReference type="PROSITE" id="PS50977">
    <property type="entry name" value="HTH_TETR_2"/>
    <property type="match status" value="1"/>
</dbReference>
<dbReference type="PANTHER" id="PTHR43479">
    <property type="entry name" value="ACREF/ENVCD OPERON REPRESSOR-RELATED"/>
    <property type="match status" value="1"/>
</dbReference>
<evidence type="ECO:0000256" key="1">
    <source>
        <dbReference type="ARBA" id="ARBA00023125"/>
    </source>
</evidence>
<dbReference type="InterPro" id="IPR001647">
    <property type="entry name" value="HTH_TetR"/>
</dbReference>
<dbReference type="RefSeq" id="WP_120114116.1">
    <property type="nucleotide sequence ID" value="NZ_QXQB01000007.1"/>
</dbReference>
<accession>A0A3A6PGB8</accession>
<gene>
    <name evidence="4" type="ORF">D3P09_24730</name>
</gene>
<name>A0A3A6PGB8_9BACL</name>
<comment type="caution">
    <text evidence="4">The sequence shown here is derived from an EMBL/GenBank/DDBJ whole genome shotgun (WGS) entry which is preliminary data.</text>
</comment>
<reference evidence="4 5" key="1">
    <citation type="submission" date="2018-09" db="EMBL/GenBank/DDBJ databases">
        <title>Paenibacillus aracenensis nov. sp. isolated from a cave in southern Spain.</title>
        <authorList>
            <person name="Jurado V."/>
            <person name="Gutierrez-Patricio S."/>
            <person name="Gonzalez-Pimentel J.L."/>
            <person name="Miller A.Z."/>
            <person name="Laiz L."/>
            <person name="Saiz-Jimenez C."/>
        </authorList>
    </citation>
    <scope>NUCLEOTIDE SEQUENCE [LARGE SCALE GENOMIC DNA]</scope>
    <source>
        <strain evidence="4 5">JCM 19203</strain>
    </source>
</reference>
<sequence length="211" mass="24839">MDKERTAATRRQNRTREHLRSAFIKLVKEKGYHTVTVKDIVEGAAYNRSTFYVHYQDKIELAEDLLNTMLQGLEAAVGEPYSPGQKVHTDKLGVPSFRILSYIYENRDFFELIMYEDTLPGLHTGFPQTLLKIYHEQFRFETINRMPVNMDYFKRYTAYGFYGLVRHWIETGFRASQEEFIQELIDLTKTHMQALEYVGRGSDDPQHPPRT</sequence>
<keyword evidence="1 2" id="KW-0238">DNA-binding</keyword>
<proteinExistence type="predicted"/>
<evidence type="ECO:0000259" key="3">
    <source>
        <dbReference type="PROSITE" id="PS50977"/>
    </source>
</evidence>
<feature type="domain" description="HTH tetR-type" evidence="3">
    <location>
        <begin position="13"/>
        <end position="73"/>
    </location>
</feature>
<feature type="DNA-binding region" description="H-T-H motif" evidence="2">
    <location>
        <begin position="36"/>
        <end position="55"/>
    </location>
</feature>
<organism evidence="4 5">
    <name type="scientific">Paenibacillus pinisoli</name>
    <dbReference type="NCBI Taxonomy" id="1276110"/>
    <lineage>
        <taxon>Bacteria</taxon>
        <taxon>Bacillati</taxon>
        <taxon>Bacillota</taxon>
        <taxon>Bacilli</taxon>
        <taxon>Bacillales</taxon>
        <taxon>Paenibacillaceae</taxon>
        <taxon>Paenibacillus</taxon>
    </lineage>
</organism>
<dbReference type="Pfam" id="PF14278">
    <property type="entry name" value="TetR_C_8"/>
    <property type="match status" value="1"/>
</dbReference>
<dbReference type="Proteomes" id="UP000267798">
    <property type="component" value="Unassembled WGS sequence"/>
</dbReference>
<dbReference type="AlphaFoldDB" id="A0A3A6PGB8"/>
<evidence type="ECO:0000256" key="2">
    <source>
        <dbReference type="PROSITE-ProRule" id="PRU00335"/>
    </source>
</evidence>
<dbReference type="PANTHER" id="PTHR43479:SF7">
    <property type="entry name" value="TETR-FAMILY TRANSCRIPTIONAL REGULATOR"/>
    <property type="match status" value="1"/>
</dbReference>
<dbReference type="InterPro" id="IPR009057">
    <property type="entry name" value="Homeodomain-like_sf"/>
</dbReference>
<dbReference type="SUPFAM" id="SSF46689">
    <property type="entry name" value="Homeodomain-like"/>
    <property type="match status" value="1"/>
</dbReference>
<dbReference type="OrthoDB" id="9810250at2"/>
<dbReference type="EMBL" id="QXQB01000007">
    <property type="protein sequence ID" value="RJX37119.1"/>
    <property type="molecule type" value="Genomic_DNA"/>
</dbReference>
<dbReference type="InterPro" id="IPR050624">
    <property type="entry name" value="HTH-type_Tx_Regulator"/>
</dbReference>